<evidence type="ECO:0000256" key="2">
    <source>
        <dbReference type="ARBA" id="ARBA00023125"/>
    </source>
</evidence>
<dbReference type="PRINTS" id="PR01727">
    <property type="entry name" value="DNABINDINGHU"/>
</dbReference>
<dbReference type="NCBIfam" id="NF001222">
    <property type="entry name" value="PRK00199.1"/>
    <property type="match status" value="1"/>
</dbReference>
<dbReference type="HOGENOM" id="CLU_105066_2_0_4"/>
<dbReference type="GO" id="GO:0030527">
    <property type="term" value="F:structural constituent of chromatin"/>
    <property type="evidence" value="ECO:0007669"/>
    <property type="project" value="InterPro"/>
</dbReference>
<name>C7RUZ5_ACCRE</name>
<evidence type="ECO:0000256" key="4">
    <source>
        <dbReference type="SAM" id="MobiDB-lite"/>
    </source>
</evidence>
<accession>C7RUZ5</accession>
<proteinExistence type="inferred from homology"/>
<dbReference type="InterPro" id="IPR000119">
    <property type="entry name" value="Hist_DNA-bd"/>
</dbReference>
<dbReference type="InterPro" id="IPR010992">
    <property type="entry name" value="IHF-like_DNA-bd_dom_sf"/>
</dbReference>
<protein>
    <submittedName>
        <fullName evidence="5">Histone family protein DNA-binding protein</fullName>
    </submittedName>
</protein>
<feature type="compositionally biased region" description="Basic and acidic residues" evidence="4">
    <location>
        <begin position="84"/>
        <end position="96"/>
    </location>
</feature>
<dbReference type="SMART" id="SM00411">
    <property type="entry name" value="BHL"/>
    <property type="match status" value="1"/>
</dbReference>
<evidence type="ECO:0000313" key="5">
    <source>
        <dbReference type="EMBL" id="ACV36390.1"/>
    </source>
</evidence>
<comment type="similarity">
    <text evidence="1 3">Belongs to the bacterial histone-like protein family.</text>
</comment>
<dbReference type="CDD" id="cd13836">
    <property type="entry name" value="IHF_B"/>
    <property type="match status" value="1"/>
</dbReference>
<dbReference type="OrthoDB" id="9804203at2"/>
<reference evidence="5" key="1">
    <citation type="submission" date="2009-08" db="EMBL/GenBank/DDBJ databases">
        <authorList>
            <consortium name="US DOE Joint Genome Institute"/>
            <person name="Lucas S."/>
            <person name="Copeland A."/>
            <person name="Lapidus A."/>
            <person name="Glavina del Rio T."/>
            <person name="Dalin E."/>
            <person name="Tice H."/>
            <person name="Bruce D."/>
            <person name="Barry K."/>
            <person name="Pitluck S."/>
            <person name="Lowry S."/>
            <person name="Larimer F."/>
            <person name="Land M."/>
            <person name="Hauser L."/>
            <person name="Kyrpides N."/>
            <person name="Ivanova N."/>
            <person name="McMahon K.D."/>
            <person name="Hugenholtz P."/>
        </authorList>
    </citation>
    <scope>NUCLEOTIDE SEQUENCE</scope>
    <source>
        <strain evidence="5">UW-1</strain>
    </source>
</reference>
<dbReference type="AlphaFoldDB" id="C7RUZ5"/>
<gene>
    <name evidence="5" type="ordered locus">CAP2UW1_3118</name>
</gene>
<dbReference type="SUPFAM" id="SSF47729">
    <property type="entry name" value="IHF-like DNA-binding proteins"/>
    <property type="match status" value="1"/>
</dbReference>
<reference evidence="5" key="2">
    <citation type="submission" date="2009-09" db="EMBL/GenBank/DDBJ databases">
        <title>Complete sequence of chromosome of Candidatus Accumulibacter phosphatis clade IIA str. UW-1.</title>
        <authorList>
            <consortium name="US DOE Joint Genome Institute"/>
            <person name="Martin H.G."/>
            <person name="Ivanova N."/>
            <person name="Kunin V."/>
            <person name="Warnecke F."/>
            <person name="Barry K."/>
            <person name="He S."/>
            <person name="Salamov A."/>
            <person name="Szeto E."/>
            <person name="Dalin E."/>
            <person name="Pangilinan J.L."/>
            <person name="Lapidus A."/>
            <person name="Lowry S."/>
            <person name="Kyrpides N.C."/>
            <person name="McMahon K.D."/>
            <person name="Hugenholtz P."/>
        </authorList>
    </citation>
    <scope>NUCLEOTIDE SEQUENCE [LARGE SCALE GENOMIC DNA]</scope>
    <source>
        <strain evidence="5">UW-1</strain>
    </source>
</reference>
<dbReference type="GO" id="GO:0005829">
    <property type="term" value="C:cytosol"/>
    <property type="evidence" value="ECO:0007669"/>
    <property type="project" value="TreeGrafter"/>
</dbReference>
<sequence>MTRSELITRLAAHSHFAQLTAKDDELTVKAILEGMSEALVSGGRIEIHGFGSFALNDSAPRNGRNPMTGETVPVPAKRVPHFTPGKELRERVEPSR</sequence>
<dbReference type="STRING" id="522306.CAP2UW1_3118"/>
<dbReference type="Gene3D" id="4.10.520.10">
    <property type="entry name" value="IHF-like DNA-binding proteins"/>
    <property type="match status" value="1"/>
</dbReference>
<dbReference type="Pfam" id="PF00216">
    <property type="entry name" value="Bac_DNA_binding"/>
    <property type="match status" value="1"/>
</dbReference>
<dbReference type="eggNOG" id="COG0776">
    <property type="taxonomic scope" value="Bacteria"/>
</dbReference>
<dbReference type="KEGG" id="app:CAP2UW1_3118"/>
<organism evidence="5">
    <name type="scientific">Accumulibacter regalis</name>
    <dbReference type="NCBI Taxonomy" id="522306"/>
    <lineage>
        <taxon>Bacteria</taxon>
        <taxon>Pseudomonadati</taxon>
        <taxon>Pseudomonadota</taxon>
        <taxon>Betaproteobacteria</taxon>
        <taxon>Candidatus Accumulibacter</taxon>
    </lineage>
</organism>
<keyword evidence="2 5" id="KW-0238">DNA-binding</keyword>
<evidence type="ECO:0000256" key="3">
    <source>
        <dbReference type="RuleBase" id="RU003939"/>
    </source>
</evidence>
<dbReference type="EMBL" id="CP001715">
    <property type="protein sequence ID" value="ACV36390.1"/>
    <property type="molecule type" value="Genomic_DNA"/>
</dbReference>
<evidence type="ECO:0000256" key="1">
    <source>
        <dbReference type="ARBA" id="ARBA00010529"/>
    </source>
</evidence>
<dbReference type="GO" id="GO:0003677">
    <property type="term" value="F:DNA binding"/>
    <property type="evidence" value="ECO:0007669"/>
    <property type="project" value="UniProtKB-KW"/>
</dbReference>
<dbReference type="PANTHER" id="PTHR33175:SF5">
    <property type="entry name" value="INTEGRATION HOST FACTOR SUBUNIT BETA"/>
    <property type="match status" value="1"/>
</dbReference>
<dbReference type="PANTHER" id="PTHR33175">
    <property type="entry name" value="DNA-BINDING PROTEIN HU"/>
    <property type="match status" value="1"/>
</dbReference>
<feature type="region of interest" description="Disordered" evidence="4">
    <location>
        <begin position="58"/>
        <end position="96"/>
    </location>
</feature>